<feature type="region of interest" description="Disordered" evidence="1">
    <location>
        <begin position="222"/>
        <end position="268"/>
    </location>
</feature>
<feature type="compositionally biased region" description="Gly residues" evidence="1">
    <location>
        <begin position="1"/>
        <end position="13"/>
    </location>
</feature>
<dbReference type="InterPro" id="IPR039876">
    <property type="entry name" value="HAP28"/>
</dbReference>
<name>A0ABR1Q0Q5_9PEZI</name>
<feature type="domain" description="Casein kinase substrate phosphoprotein PP28" evidence="2">
    <location>
        <begin position="134"/>
        <end position="235"/>
    </location>
</feature>
<dbReference type="RefSeq" id="XP_066695536.1">
    <property type="nucleotide sequence ID" value="XM_066848840.1"/>
</dbReference>
<protein>
    <submittedName>
        <fullName evidence="3">Casein kinase substrate phosphoprotein pp28 protein</fullName>
    </submittedName>
</protein>
<dbReference type="PANTHER" id="PTHR22055">
    <property type="entry name" value="28 KDA HEAT- AND ACID-STABLE PHOSPHOPROTEIN PDGF-ASSOCIATED PROTEIN"/>
    <property type="match status" value="1"/>
</dbReference>
<evidence type="ECO:0000256" key="1">
    <source>
        <dbReference type="SAM" id="MobiDB-lite"/>
    </source>
</evidence>
<dbReference type="Proteomes" id="UP001391051">
    <property type="component" value="Unassembled WGS sequence"/>
</dbReference>
<dbReference type="InterPro" id="IPR019380">
    <property type="entry name" value="Casein_kinase_sb_PP28"/>
</dbReference>
<evidence type="ECO:0000313" key="4">
    <source>
        <dbReference type="Proteomes" id="UP001391051"/>
    </source>
</evidence>
<proteinExistence type="predicted"/>
<accession>A0ABR1Q0Q5</accession>
<feature type="compositionally biased region" description="Polar residues" evidence="1">
    <location>
        <begin position="135"/>
        <end position="144"/>
    </location>
</feature>
<dbReference type="Pfam" id="PF10252">
    <property type="entry name" value="PP28"/>
    <property type="match status" value="1"/>
</dbReference>
<feature type="compositionally biased region" description="Basic residues" evidence="1">
    <location>
        <begin position="14"/>
        <end position="31"/>
    </location>
</feature>
<reference evidence="3 4" key="1">
    <citation type="submission" date="2023-01" db="EMBL/GenBank/DDBJ databases">
        <title>Analysis of 21 Apiospora genomes using comparative genomics revels a genus with tremendous synthesis potential of carbohydrate active enzymes and secondary metabolites.</title>
        <authorList>
            <person name="Sorensen T."/>
        </authorList>
    </citation>
    <scope>NUCLEOTIDE SEQUENCE [LARGE SCALE GENOMIC DNA]</scope>
    <source>
        <strain evidence="3 4">CBS 24483</strain>
    </source>
</reference>
<feature type="region of interest" description="Disordered" evidence="1">
    <location>
        <begin position="1"/>
        <end position="208"/>
    </location>
</feature>
<organism evidence="3 4">
    <name type="scientific">Apiospora aurea</name>
    <dbReference type="NCBI Taxonomy" id="335848"/>
    <lineage>
        <taxon>Eukaryota</taxon>
        <taxon>Fungi</taxon>
        <taxon>Dikarya</taxon>
        <taxon>Ascomycota</taxon>
        <taxon>Pezizomycotina</taxon>
        <taxon>Sordariomycetes</taxon>
        <taxon>Xylariomycetidae</taxon>
        <taxon>Amphisphaeriales</taxon>
        <taxon>Apiosporaceae</taxon>
        <taxon>Apiospora</taxon>
    </lineage>
</organism>
<evidence type="ECO:0000313" key="3">
    <source>
        <dbReference type="EMBL" id="KAK7943505.1"/>
    </source>
</evidence>
<comment type="caution">
    <text evidence="3">The sequence shown here is derived from an EMBL/GenBank/DDBJ whole genome shotgun (WGS) entry which is preliminary data.</text>
</comment>
<keyword evidence="3" id="KW-0418">Kinase</keyword>
<sequence>MSGRGGPGGSSRGRGGKFKKPTRGGGKHFSRNLRPLDADGNEVSMWSENPTTKDEDDSSEEESSEEESESDEDAGPSSKAPAAELSREERRKQKAEQKAAAIAKKKKGAVQVGDLPSDDSEESSDDDSAPMPANPNHSKASRNMTKAPRTADDEDVAAATQGMKKLSTKSAGPASGVPMSRRERESMEAAAAKERYRKLHEAGKTDEAKADMARLALIREKRAAEAARKQAEKEEREESEKARRQEIEAKEAKKREAALGKPAKKGKK</sequence>
<feature type="compositionally biased region" description="Basic and acidic residues" evidence="1">
    <location>
        <begin position="85"/>
        <end position="97"/>
    </location>
</feature>
<feature type="compositionally biased region" description="Basic and acidic residues" evidence="1">
    <location>
        <begin position="180"/>
        <end position="208"/>
    </location>
</feature>
<feature type="compositionally biased region" description="Basic and acidic residues" evidence="1">
    <location>
        <begin position="222"/>
        <end position="258"/>
    </location>
</feature>
<dbReference type="GO" id="GO:0016301">
    <property type="term" value="F:kinase activity"/>
    <property type="evidence" value="ECO:0007669"/>
    <property type="project" value="UniProtKB-KW"/>
</dbReference>
<feature type="compositionally biased region" description="Acidic residues" evidence="1">
    <location>
        <begin position="54"/>
        <end position="74"/>
    </location>
</feature>
<evidence type="ECO:0000259" key="2">
    <source>
        <dbReference type="Pfam" id="PF10252"/>
    </source>
</evidence>
<feature type="compositionally biased region" description="Acidic residues" evidence="1">
    <location>
        <begin position="116"/>
        <end position="128"/>
    </location>
</feature>
<dbReference type="EMBL" id="JAQQWE010000008">
    <property type="protein sequence ID" value="KAK7943505.1"/>
    <property type="molecule type" value="Genomic_DNA"/>
</dbReference>
<keyword evidence="4" id="KW-1185">Reference proteome</keyword>
<keyword evidence="3" id="KW-0808">Transferase</keyword>
<gene>
    <name evidence="3" type="ORF">PG986_012618</name>
</gene>
<dbReference type="GeneID" id="92081902"/>